<sequence length="266" mass="28588">MPIPSAVPSRAELIDHLVRTRTAGNVATPREINLSHYRKLASGDRHMWLGLDLGNRWTDERDVLAVMVERCGVNSDPQHRSGQDTIAPELTVDGLERMAAVLRTAAEARARVLFATGHPGALLEVHSATASALHAAGCEIVEIPDGLHVDDQTVVQLCDVAMLERAARLRHTHSPAPMAAILDGMVREGRPLPDLVVADHGWTGHAGQCGIETVGYADCNDPALFLGEVEGTIKAVVPLDDHITNPRFYAPMTAYLLAAAGLTAQF</sequence>
<dbReference type="EMBL" id="CP045096">
    <property type="protein sequence ID" value="QFQ99479.1"/>
    <property type="molecule type" value="Genomic_DNA"/>
</dbReference>
<protein>
    <submittedName>
        <fullName evidence="1">Phosphatase</fullName>
    </submittedName>
</protein>
<organism evidence="1 2">
    <name type="scientific">Streptomyces phaeolivaceus</name>
    <dbReference type="NCBI Taxonomy" id="2653200"/>
    <lineage>
        <taxon>Bacteria</taxon>
        <taxon>Bacillati</taxon>
        <taxon>Actinomycetota</taxon>
        <taxon>Actinomycetes</taxon>
        <taxon>Kitasatosporales</taxon>
        <taxon>Streptomycetaceae</taxon>
        <taxon>Streptomyces</taxon>
    </lineage>
</organism>
<evidence type="ECO:0000313" key="2">
    <source>
        <dbReference type="Proteomes" id="UP000327294"/>
    </source>
</evidence>
<dbReference type="Proteomes" id="UP000327294">
    <property type="component" value="Chromosome"/>
</dbReference>
<proteinExistence type="predicted"/>
<dbReference type="InterPro" id="IPR031423">
    <property type="entry name" value="Phosphatase_SCO2771"/>
</dbReference>
<dbReference type="Pfam" id="PF15698">
    <property type="entry name" value="Phosphatase"/>
    <property type="match status" value="1"/>
</dbReference>
<name>A0A5P8KAB3_9ACTN</name>
<accession>A0A5P8KAB3</accession>
<keyword evidence="2" id="KW-1185">Reference proteome</keyword>
<dbReference type="AlphaFoldDB" id="A0A5P8KAB3"/>
<dbReference type="KEGG" id="sphv:F9278_28730"/>
<gene>
    <name evidence="1" type="ORF">F9278_28730</name>
</gene>
<reference evidence="1 2" key="1">
    <citation type="submission" date="2019-10" db="EMBL/GenBank/DDBJ databases">
        <title>Streptomyces sp. strain GY16 isolated from leaves of Broussonetia papyrifera.</title>
        <authorList>
            <person name="Mo P."/>
        </authorList>
    </citation>
    <scope>NUCLEOTIDE SEQUENCE [LARGE SCALE GENOMIC DNA]</scope>
    <source>
        <strain evidence="1 2">GY16</strain>
    </source>
</reference>
<evidence type="ECO:0000313" key="1">
    <source>
        <dbReference type="EMBL" id="QFQ99479.1"/>
    </source>
</evidence>